<keyword evidence="2" id="KW-1185">Reference proteome</keyword>
<organism evidence="1 2">
    <name type="scientific">Opisthorchis viverrini</name>
    <name type="common">Southeast Asian liver fluke</name>
    <dbReference type="NCBI Taxonomy" id="6198"/>
    <lineage>
        <taxon>Eukaryota</taxon>
        <taxon>Metazoa</taxon>
        <taxon>Spiralia</taxon>
        <taxon>Lophotrochozoa</taxon>
        <taxon>Platyhelminthes</taxon>
        <taxon>Trematoda</taxon>
        <taxon>Digenea</taxon>
        <taxon>Opisthorchiida</taxon>
        <taxon>Opisthorchiata</taxon>
        <taxon>Opisthorchiidae</taxon>
        <taxon>Opisthorchis</taxon>
    </lineage>
</organism>
<dbReference type="CTD" id="20315482"/>
<dbReference type="KEGG" id="ovi:T265_01294"/>
<name>A0A074ZZV1_OPIVI</name>
<evidence type="ECO:0000313" key="1">
    <source>
        <dbReference type="EMBL" id="KER32606.1"/>
    </source>
</evidence>
<protein>
    <submittedName>
        <fullName evidence="1">Uncharacterized protein</fullName>
    </submittedName>
</protein>
<dbReference type="AlphaFoldDB" id="A0A074ZZV1"/>
<dbReference type="EMBL" id="KL596632">
    <property type="protein sequence ID" value="KER32606.1"/>
    <property type="molecule type" value="Genomic_DNA"/>
</dbReference>
<gene>
    <name evidence="1" type="ORF">T265_01294</name>
</gene>
<dbReference type="GeneID" id="20315482"/>
<sequence length="150" mass="16592">MSYGFRKSGGRCFRIALTCNPTASPSDRRIERKYHKSHQTSARTTFCCKIVRDLSLPIRAHGACVNTKEELVAAWGDSLHNSADGRGLRELGSAFLNPLGLLLDWDFLRSQSVTCVCLPLWAPCVLMTLLCVAHVVEGTFLPFNLTPDPV</sequence>
<dbReference type="RefSeq" id="XP_009163564.1">
    <property type="nucleotide sequence ID" value="XM_009165300.1"/>
</dbReference>
<proteinExistence type="predicted"/>
<evidence type="ECO:0000313" key="2">
    <source>
        <dbReference type="Proteomes" id="UP000054324"/>
    </source>
</evidence>
<reference evidence="1 2" key="1">
    <citation type="submission" date="2013-11" db="EMBL/GenBank/DDBJ databases">
        <title>Opisthorchis viverrini - life in the bile duct.</title>
        <authorList>
            <person name="Young N.D."/>
            <person name="Nagarajan N."/>
            <person name="Lin S.J."/>
            <person name="Korhonen P.K."/>
            <person name="Jex A.R."/>
            <person name="Hall R.S."/>
            <person name="Safavi-Hemami H."/>
            <person name="Kaewkong W."/>
            <person name="Bertrand D."/>
            <person name="Gao S."/>
            <person name="Seet Q."/>
            <person name="Wongkham S."/>
            <person name="Teh B.T."/>
            <person name="Wongkham C."/>
            <person name="Intapan P.M."/>
            <person name="Maleewong W."/>
            <person name="Yang X."/>
            <person name="Hu M."/>
            <person name="Wang Z."/>
            <person name="Hofmann A."/>
            <person name="Sternberg P.W."/>
            <person name="Tan P."/>
            <person name="Wang J."/>
            <person name="Gasser R.B."/>
        </authorList>
    </citation>
    <scope>NUCLEOTIDE SEQUENCE [LARGE SCALE GENOMIC DNA]</scope>
</reference>
<dbReference type="Proteomes" id="UP000054324">
    <property type="component" value="Unassembled WGS sequence"/>
</dbReference>
<dbReference type="OrthoDB" id="10555468at2759"/>
<accession>A0A074ZZV1</accession>